<dbReference type="SUPFAM" id="SSF48403">
    <property type="entry name" value="Ankyrin repeat"/>
    <property type="match status" value="1"/>
</dbReference>
<evidence type="ECO:0000313" key="5">
    <source>
        <dbReference type="EMBL" id="CEG40738.1"/>
    </source>
</evidence>
<proteinExistence type="predicted"/>
<name>A0A0P1AIY9_PLAHL</name>
<dbReference type="Proteomes" id="UP000054928">
    <property type="component" value="Unassembled WGS sequence"/>
</dbReference>
<dbReference type="OrthoDB" id="194358at2759"/>
<organism evidence="5 6">
    <name type="scientific">Plasmopara halstedii</name>
    <name type="common">Downy mildew of sunflower</name>
    <dbReference type="NCBI Taxonomy" id="4781"/>
    <lineage>
        <taxon>Eukaryota</taxon>
        <taxon>Sar</taxon>
        <taxon>Stramenopiles</taxon>
        <taxon>Oomycota</taxon>
        <taxon>Peronosporomycetes</taxon>
        <taxon>Peronosporales</taxon>
        <taxon>Peronosporaceae</taxon>
        <taxon>Plasmopara</taxon>
    </lineage>
</organism>
<feature type="repeat" description="ANK" evidence="3">
    <location>
        <begin position="75"/>
        <end position="107"/>
    </location>
</feature>
<dbReference type="PROSITE" id="PS50297">
    <property type="entry name" value="ANK_REP_REGION"/>
    <property type="match status" value="2"/>
</dbReference>
<dbReference type="InterPro" id="IPR036770">
    <property type="entry name" value="Ankyrin_rpt-contain_sf"/>
</dbReference>
<feature type="compositionally biased region" description="Basic residues" evidence="4">
    <location>
        <begin position="251"/>
        <end position="271"/>
    </location>
</feature>
<dbReference type="Gene3D" id="1.25.40.20">
    <property type="entry name" value="Ankyrin repeat-containing domain"/>
    <property type="match status" value="1"/>
</dbReference>
<dbReference type="STRING" id="4781.A0A0P1AIY9"/>
<accession>A0A0P1AIY9</accession>
<feature type="repeat" description="ANK" evidence="3">
    <location>
        <begin position="158"/>
        <end position="190"/>
    </location>
</feature>
<evidence type="ECO:0000256" key="4">
    <source>
        <dbReference type="SAM" id="MobiDB-lite"/>
    </source>
</evidence>
<dbReference type="RefSeq" id="XP_024577107.1">
    <property type="nucleotide sequence ID" value="XM_024726429.1"/>
</dbReference>
<dbReference type="GeneID" id="36405977"/>
<feature type="compositionally biased region" description="Basic and acidic residues" evidence="4">
    <location>
        <begin position="275"/>
        <end position="300"/>
    </location>
</feature>
<sequence>MGWSILMSVCACGRDDLAGFALDRTEAVDCATITNKTTFLHLTAMSRNTRVIEELIATGERQEKIRQIIDQQNAHGDTALMMACVAKNVTAVQRLVELGAKIDVINVSGLSALMCAARVGRDPRSGALPVEEMMMCSAVIIENLLLNGAKANVVEKEGGNTALHLAVLSDNIDAVKSLVQNALNLDITLRNKERKTALELSKQSSGMATMQMEQVLSNKWDQCTREAAKRCAMMEQELLDLSIEDNGNKLSRSKLRKRENKTKKLKKRTKAVQKMSEDVSTRSKPTQDEPELSKIKEKNENFTPPSSLNDTQVVEKVAMLDLNCNNFENRVDCDDGDWLRIVSRKNRCKNLGSKYENPHDSLNDKMIETTQTNIIRKSISSQATQAARSKHSKASLNVSTVIEAPGSEQLSLKVTTAIATVSPRRQVLSEDDENESLSSNLSYDGLNKQFHSTFPVAAELEIDVEKFLIASSTSDRELEPYDTLSISQVEALQEAHWQAFHYLNEKKIELTSVLEAQRIEARFALQQELMQIQ</sequence>
<dbReference type="OMA" id="VNCATNT"/>
<dbReference type="PANTHER" id="PTHR24198:SF165">
    <property type="entry name" value="ANKYRIN REPEAT-CONTAINING PROTEIN-RELATED"/>
    <property type="match status" value="1"/>
</dbReference>
<evidence type="ECO:0000256" key="3">
    <source>
        <dbReference type="PROSITE-ProRule" id="PRU00023"/>
    </source>
</evidence>
<reference evidence="6" key="1">
    <citation type="submission" date="2014-09" db="EMBL/GenBank/DDBJ databases">
        <authorList>
            <person name="Sharma Rahul"/>
            <person name="Thines Marco"/>
        </authorList>
    </citation>
    <scope>NUCLEOTIDE SEQUENCE [LARGE SCALE GENOMIC DNA]</scope>
</reference>
<dbReference type="InterPro" id="IPR002110">
    <property type="entry name" value="Ankyrin_rpt"/>
</dbReference>
<feature type="region of interest" description="Disordered" evidence="4">
    <location>
        <begin position="250"/>
        <end position="308"/>
    </location>
</feature>
<evidence type="ECO:0000256" key="1">
    <source>
        <dbReference type="ARBA" id="ARBA00022737"/>
    </source>
</evidence>
<dbReference type="PANTHER" id="PTHR24198">
    <property type="entry name" value="ANKYRIN REPEAT AND PROTEIN KINASE DOMAIN-CONTAINING PROTEIN"/>
    <property type="match status" value="1"/>
</dbReference>
<dbReference type="PROSITE" id="PS50088">
    <property type="entry name" value="ANK_REPEAT"/>
    <property type="match status" value="2"/>
</dbReference>
<dbReference type="AlphaFoldDB" id="A0A0P1AIY9"/>
<keyword evidence="6" id="KW-1185">Reference proteome</keyword>
<protein>
    <submittedName>
        <fullName evidence="5">Ankyrin</fullName>
    </submittedName>
</protein>
<dbReference type="Pfam" id="PF12796">
    <property type="entry name" value="Ank_2"/>
    <property type="match status" value="2"/>
</dbReference>
<dbReference type="EMBL" id="CCYD01000523">
    <property type="protein sequence ID" value="CEG40738.1"/>
    <property type="molecule type" value="Genomic_DNA"/>
</dbReference>
<keyword evidence="1" id="KW-0677">Repeat</keyword>
<evidence type="ECO:0000313" key="6">
    <source>
        <dbReference type="Proteomes" id="UP000054928"/>
    </source>
</evidence>
<evidence type="ECO:0000256" key="2">
    <source>
        <dbReference type="ARBA" id="ARBA00023043"/>
    </source>
</evidence>
<dbReference type="SMART" id="SM00248">
    <property type="entry name" value="ANK"/>
    <property type="match status" value="5"/>
</dbReference>
<keyword evidence="2 3" id="KW-0040">ANK repeat</keyword>